<keyword evidence="1" id="KW-0472">Membrane</keyword>
<sequence>MKTNSTFVLKVMRIMSWVLFVGFCIQIGSVLISVLVSEFLNPGGAQILAMGMDLSALKNYSEAHYAGVVSLTVYFLAIKACMAYLVIQLFRKTDFEAPFSIGVAALITRISFVALSAGVVGLVANRYTKWLVKSGVVETLTWPGGEFLLLAGIVFLIAQIFQRGADLQAENALTV</sequence>
<evidence type="ECO:0000313" key="3">
    <source>
        <dbReference type="Proteomes" id="UP000501623"/>
    </source>
</evidence>
<evidence type="ECO:0000256" key="1">
    <source>
        <dbReference type="SAM" id="Phobius"/>
    </source>
</evidence>
<dbReference type="AlphaFoldDB" id="A0A6M6BCV3"/>
<feature type="transmembrane region" description="Helical" evidence="1">
    <location>
        <begin position="63"/>
        <end position="87"/>
    </location>
</feature>
<gene>
    <name evidence="2" type="ORF">HMJ29_03370</name>
</gene>
<protein>
    <submittedName>
        <fullName evidence="2">DUF2975 domain-containing protein</fullName>
    </submittedName>
</protein>
<reference evidence="2 3" key="1">
    <citation type="submission" date="2020-05" db="EMBL/GenBank/DDBJ databases">
        <title>Complete genome sequence of Hymenobacter sp. TS19 in Coasted Sand Dune.</title>
        <authorList>
            <person name="Lee J.-H."/>
            <person name="Jung J.-H."/>
            <person name="Jeong S."/>
            <person name="Zhao L."/>
            <person name="Kim M.-K."/>
            <person name="Seo H.-S."/>
            <person name="Lim S."/>
        </authorList>
    </citation>
    <scope>NUCLEOTIDE SEQUENCE [LARGE SCALE GENOMIC DNA]</scope>
    <source>
        <strain evidence="2 3">TS19</strain>
    </source>
</reference>
<keyword evidence="3" id="KW-1185">Reference proteome</keyword>
<accession>A0A6M6BCV3</accession>
<feature type="transmembrane region" description="Helical" evidence="1">
    <location>
        <begin position="99"/>
        <end position="124"/>
    </location>
</feature>
<name>A0A6M6BCV3_9BACT</name>
<dbReference type="RefSeq" id="WP_171590160.1">
    <property type="nucleotide sequence ID" value="NZ_CP053538.1"/>
</dbReference>
<organism evidence="2 3">
    <name type="scientific">Hymenobacter taeanensis</name>
    <dbReference type="NCBI Taxonomy" id="2735321"/>
    <lineage>
        <taxon>Bacteria</taxon>
        <taxon>Pseudomonadati</taxon>
        <taxon>Bacteroidota</taxon>
        <taxon>Cytophagia</taxon>
        <taxon>Cytophagales</taxon>
        <taxon>Hymenobacteraceae</taxon>
        <taxon>Hymenobacter</taxon>
    </lineage>
</organism>
<dbReference type="KEGG" id="hts:HMJ29_03370"/>
<feature type="transmembrane region" description="Helical" evidence="1">
    <location>
        <begin position="144"/>
        <end position="161"/>
    </location>
</feature>
<evidence type="ECO:0000313" key="2">
    <source>
        <dbReference type="EMBL" id="QJX46026.1"/>
    </source>
</evidence>
<proteinExistence type="predicted"/>
<dbReference type="EMBL" id="CP053538">
    <property type="protein sequence ID" value="QJX46026.1"/>
    <property type="molecule type" value="Genomic_DNA"/>
</dbReference>
<keyword evidence="1" id="KW-1133">Transmembrane helix</keyword>
<keyword evidence="1" id="KW-0812">Transmembrane</keyword>
<feature type="transmembrane region" description="Helical" evidence="1">
    <location>
        <begin position="12"/>
        <end position="36"/>
    </location>
</feature>
<dbReference type="Proteomes" id="UP000501623">
    <property type="component" value="Chromosome"/>
</dbReference>